<sequence>MKPSAHAASQYAETTENLAARIALHAYSTNPQDWFAWLEERLPLEGDVLEVGAGTGKLWSQIDHVARGVRLTLVDFSPAMCAELRKIPSAQVHEANALDLPFDDASFDTLIANHMLYHVDDPALALREFARVLRPGGRLAVAVNGGAHLAELFALTPVIGHPELARGLIMNDFTAEAGPGYIARYFSDVEVERYPCDLAVPSADPIIAYLASLVGGPLTPAQEAAARAAVQPIIDAQGNFPIRKHTVLITATR</sequence>
<dbReference type="PANTHER" id="PTHR42912">
    <property type="entry name" value="METHYLTRANSFERASE"/>
    <property type="match status" value="1"/>
</dbReference>
<dbReference type="GO" id="GO:0032259">
    <property type="term" value="P:methylation"/>
    <property type="evidence" value="ECO:0007669"/>
    <property type="project" value="UniProtKB-KW"/>
</dbReference>
<dbReference type="EMBL" id="SOCE01000001">
    <property type="protein sequence ID" value="TDU87536.1"/>
    <property type="molecule type" value="Genomic_DNA"/>
</dbReference>
<evidence type="ECO:0000313" key="2">
    <source>
        <dbReference type="EMBL" id="TDU87536.1"/>
    </source>
</evidence>
<organism evidence="2 3">
    <name type="scientific">Kribbella voronezhensis</name>
    <dbReference type="NCBI Taxonomy" id="2512212"/>
    <lineage>
        <taxon>Bacteria</taxon>
        <taxon>Bacillati</taxon>
        <taxon>Actinomycetota</taxon>
        <taxon>Actinomycetes</taxon>
        <taxon>Propionibacteriales</taxon>
        <taxon>Kribbellaceae</taxon>
        <taxon>Kribbella</taxon>
    </lineage>
</organism>
<keyword evidence="3" id="KW-1185">Reference proteome</keyword>
<dbReference type="CDD" id="cd02440">
    <property type="entry name" value="AdoMet_MTases"/>
    <property type="match status" value="1"/>
</dbReference>
<evidence type="ECO:0000259" key="1">
    <source>
        <dbReference type="Pfam" id="PF08241"/>
    </source>
</evidence>
<gene>
    <name evidence="2" type="ORF">EV138_1060</name>
</gene>
<dbReference type="RefSeq" id="WP_133977298.1">
    <property type="nucleotide sequence ID" value="NZ_SOCE01000001.1"/>
</dbReference>
<reference evidence="2 3" key="1">
    <citation type="submission" date="2019-03" db="EMBL/GenBank/DDBJ databases">
        <title>Genomic Encyclopedia of Type Strains, Phase III (KMG-III): the genomes of soil and plant-associated and newly described type strains.</title>
        <authorList>
            <person name="Whitman W."/>
        </authorList>
    </citation>
    <scope>NUCLEOTIDE SEQUENCE [LARGE SCALE GENOMIC DNA]</scope>
    <source>
        <strain evidence="2 3">VKM Ac-2575</strain>
    </source>
</reference>
<dbReference type="GO" id="GO:0008757">
    <property type="term" value="F:S-adenosylmethionine-dependent methyltransferase activity"/>
    <property type="evidence" value="ECO:0007669"/>
    <property type="project" value="InterPro"/>
</dbReference>
<dbReference type="InterPro" id="IPR050508">
    <property type="entry name" value="Methyltransf_Superfamily"/>
</dbReference>
<dbReference type="SUPFAM" id="SSF53335">
    <property type="entry name" value="S-adenosyl-L-methionine-dependent methyltransferases"/>
    <property type="match status" value="1"/>
</dbReference>
<proteinExistence type="predicted"/>
<keyword evidence="2" id="KW-0808">Transferase</keyword>
<name>A0A4R7T887_9ACTN</name>
<dbReference type="Pfam" id="PF08241">
    <property type="entry name" value="Methyltransf_11"/>
    <property type="match status" value="1"/>
</dbReference>
<dbReference type="AlphaFoldDB" id="A0A4R7T887"/>
<dbReference type="InterPro" id="IPR013216">
    <property type="entry name" value="Methyltransf_11"/>
</dbReference>
<feature type="domain" description="Methyltransferase type 11" evidence="1">
    <location>
        <begin position="49"/>
        <end position="140"/>
    </location>
</feature>
<dbReference type="PANTHER" id="PTHR42912:SF80">
    <property type="entry name" value="METHYLTRANSFERASE DOMAIN-CONTAINING PROTEIN"/>
    <property type="match status" value="1"/>
</dbReference>
<comment type="caution">
    <text evidence="2">The sequence shown here is derived from an EMBL/GenBank/DDBJ whole genome shotgun (WGS) entry which is preliminary data.</text>
</comment>
<dbReference type="OrthoDB" id="3818442at2"/>
<dbReference type="Proteomes" id="UP000295151">
    <property type="component" value="Unassembled WGS sequence"/>
</dbReference>
<keyword evidence="2" id="KW-0489">Methyltransferase</keyword>
<evidence type="ECO:0000313" key="3">
    <source>
        <dbReference type="Proteomes" id="UP000295151"/>
    </source>
</evidence>
<dbReference type="Gene3D" id="3.40.50.150">
    <property type="entry name" value="Vaccinia Virus protein VP39"/>
    <property type="match status" value="1"/>
</dbReference>
<accession>A0A4R7T887</accession>
<dbReference type="InterPro" id="IPR029063">
    <property type="entry name" value="SAM-dependent_MTases_sf"/>
</dbReference>
<protein>
    <submittedName>
        <fullName evidence="2">Methyltransferase family protein</fullName>
    </submittedName>
</protein>